<dbReference type="AlphaFoldDB" id="A0A916SS76"/>
<organism evidence="2 3">
    <name type="scientific">Conyzicola nivalis</name>
    <dbReference type="NCBI Taxonomy" id="1477021"/>
    <lineage>
        <taxon>Bacteria</taxon>
        <taxon>Bacillati</taxon>
        <taxon>Actinomycetota</taxon>
        <taxon>Actinomycetes</taxon>
        <taxon>Micrococcales</taxon>
        <taxon>Microbacteriaceae</taxon>
        <taxon>Conyzicola</taxon>
    </lineage>
</organism>
<accession>A0A916SS76</accession>
<gene>
    <name evidence="2" type="ORF">GCM10010979_30650</name>
</gene>
<evidence type="ECO:0008006" key="4">
    <source>
        <dbReference type="Google" id="ProtNLM"/>
    </source>
</evidence>
<dbReference type="Proteomes" id="UP000606922">
    <property type="component" value="Unassembled WGS sequence"/>
</dbReference>
<evidence type="ECO:0000313" key="2">
    <source>
        <dbReference type="EMBL" id="GGB14039.1"/>
    </source>
</evidence>
<evidence type="ECO:0000256" key="1">
    <source>
        <dbReference type="SAM" id="MobiDB-lite"/>
    </source>
</evidence>
<feature type="region of interest" description="Disordered" evidence="1">
    <location>
        <begin position="48"/>
        <end position="111"/>
    </location>
</feature>
<comment type="caution">
    <text evidence="2">The sequence shown here is derived from an EMBL/GenBank/DDBJ whole genome shotgun (WGS) entry which is preliminary data.</text>
</comment>
<feature type="compositionally biased region" description="Low complexity" evidence="1">
    <location>
        <begin position="70"/>
        <end position="111"/>
    </location>
</feature>
<dbReference type="PANTHER" id="PTHR34404:SF2">
    <property type="entry name" value="CONSERVED SERINE RICH PROTEIN"/>
    <property type="match status" value="1"/>
</dbReference>
<evidence type="ECO:0000313" key="3">
    <source>
        <dbReference type="Proteomes" id="UP000606922"/>
    </source>
</evidence>
<sequence>MPTYSYKYLDSDETFDVYQSFTDADLTEGPDGRPVRKVFSPIGVSFTGSGFYRNDSRSENKTSDAPGKKSTAADSSSSSSTSAPAAAPAAPSVPAAPAAAPAASSSPKPSV</sequence>
<dbReference type="PANTHER" id="PTHR34404">
    <property type="entry name" value="REGULATORY PROTEIN, FMDB FAMILY"/>
    <property type="match status" value="1"/>
</dbReference>
<reference evidence="2" key="1">
    <citation type="journal article" date="2014" name="Int. J. Syst. Evol. Microbiol.">
        <title>Complete genome sequence of Corynebacterium casei LMG S-19264T (=DSM 44701T), isolated from a smear-ripened cheese.</title>
        <authorList>
            <consortium name="US DOE Joint Genome Institute (JGI-PGF)"/>
            <person name="Walter F."/>
            <person name="Albersmeier A."/>
            <person name="Kalinowski J."/>
            <person name="Ruckert C."/>
        </authorList>
    </citation>
    <scope>NUCLEOTIDE SEQUENCE</scope>
    <source>
        <strain evidence="2">CGMCC 1.12813</strain>
    </source>
</reference>
<proteinExistence type="predicted"/>
<protein>
    <recommendedName>
        <fullName evidence="4">FmdB family transcriptional regulator</fullName>
    </recommendedName>
</protein>
<keyword evidence="3" id="KW-1185">Reference proteome</keyword>
<dbReference type="EMBL" id="BMGB01000002">
    <property type="protein sequence ID" value="GGB14039.1"/>
    <property type="molecule type" value="Genomic_DNA"/>
</dbReference>
<dbReference type="RefSeq" id="WP_188511625.1">
    <property type="nucleotide sequence ID" value="NZ_BMGB01000002.1"/>
</dbReference>
<reference evidence="2" key="2">
    <citation type="submission" date="2020-09" db="EMBL/GenBank/DDBJ databases">
        <authorList>
            <person name="Sun Q."/>
            <person name="Zhou Y."/>
        </authorList>
    </citation>
    <scope>NUCLEOTIDE SEQUENCE</scope>
    <source>
        <strain evidence="2">CGMCC 1.12813</strain>
    </source>
</reference>
<name>A0A916SS76_9MICO</name>